<dbReference type="PANTHER" id="PTHR43792">
    <property type="entry name" value="GNAT FAMILY, PUTATIVE (AFU_ORTHOLOGUE AFUA_3G00765)-RELATED-RELATED"/>
    <property type="match status" value="1"/>
</dbReference>
<evidence type="ECO:0000256" key="2">
    <source>
        <dbReference type="ARBA" id="ARBA00023315"/>
    </source>
</evidence>
<dbReference type="InterPro" id="IPR016181">
    <property type="entry name" value="Acyl_CoA_acyltransferase"/>
</dbReference>
<dbReference type="Pfam" id="PF13302">
    <property type="entry name" value="Acetyltransf_3"/>
    <property type="match status" value="1"/>
</dbReference>
<proteinExistence type="inferred from homology"/>
<dbReference type="AlphaFoldDB" id="A0A517YAS1"/>
<evidence type="ECO:0000256" key="1">
    <source>
        <dbReference type="ARBA" id="ARBA00022679"/>
    </source>
</evidence>
<dbReference type="GO" id="GO:0016747">
    <property type="term" value="F:acyltransferase activity, transferring groups other than amino-acyl groups"/>
    <property type="evidence" value="ECO:0007669"/>
    <property type="project" value="InterPro"/>
</dbReference>
<keyword evidence="1 5" id="KW-0808">Transferase</keyword>
<dbReference type="EMBL" id="CP036274">
    <property type="protein sequence ID" value="QDU27330.1"/>
    <property type="molecule type" value="Genomic_DNA"/>
</dbReference>
<dbReference type="EC" id="2.3.1.-" evidence="5"/>
<dbReference type="PROSITE" id="PS51186">
    <property type="entry name" value="GNAT"/>
    <property type="match status" value="1"/>
</dbReference>
<feature type="domain" description="N-acetyltransferase" evidence="4">
    <location>
        <begin position="39"/>
        <end position="187"/>
    </location>
</feature>
<dbReference type="KEGG" id="aagg:ETAA8_24170"/>
<name>A0A517YAS1_9BACT</name>
<organism evidence="5 6">
    <name type="scientific">Anatilimnocola aggregata</name>
    <dbReference type="NCBI Taxonomy" id="2528021"/>
    <lineage>
        <taxon>Bacteria</taxon>
        <taxon>Pseudomonadati</taxon>
        <taxon>Planctomycetota</taxon>
        <taxon>Planctomycetia</taxon>
        <taxon>Pirellulales</taxon>
        <taxon>Pirellulaceae</taxon>
        <taxon>Anatilimnocola</taxon>
    </lineage>
</organism>
<dbReference type="PANTHER" id="PTHR43792:SF8">
    <property type="entry name" value="[RIBOSOMAL PROTEIN US5]-ALANINE N-ACETYLTRANSFERASE"/>
    <property type="match status" value="1"/>
</dbReference>
<sequence length="200" mass="22177">MNQATLSQLPDEPAPILPAVQPTLRSKRLRLRPFDISDARVVQLLAGDKEVAHNTRLIPHPYPDGLAEAWITSLPAIYEAGKGVSFAITLPAGDVIGSIGLMINSVDNHAEMGYWVGRPYWNHGYCTEAAQAVLKYAFDKLKLERVFANYLARNPASGRVLSKLGMTQEGCFRSHRFKHGQYEDLIVCGVLRKEFAAKKS</sequence>
<accession>A0A517YAS1</accession>
<evidence type="ECO:0000313" key="6">
    <source>
        <dbReference type="Proteomes" id="UP000315017"/>
    </source>
</evidence>
<gene>
    <name evidence="5" type="primary">ydaF</name>
    <name evidence="5" type="ORF">ETAA8_24170</name>
</gene>
<dbReference type="RefSeq" id="WP_202921774.1">
    <property type="nucleotide sequence ID" value="NZ_CP036274.1"/>
</dbReference>
<comment type="similarity">
    <text evidence="3">Belongs to the acetyltransferase family. RimJ subfamily.</text>
</comment>
<keyword evidence="2 5" id="KW-0012">Acyltransferase</keyword>
<dbReference type="SUPFAM" id="SSF55729">
    <property type="entry name" value="Acyl-CoA N-acyltransferases (Nat)"/>
    <property type="match status" value="1"/>
</dbReference>
<reference evidence="5 6" key="1">
    <citation type="submission" date="2019-02" db="EMBL/GenBank/DDBJ databases">
        <title>Deep-cultivation of Planctomycetes and their phenomic and genomic characterization uncovers novel biology.</title>
        <authorList>
            <person name="Wiegand S."/>
            <person name="Jogler M."/>
            <person name="Boedeker C."/>
            <person name="Pinto D."/>
            <person name="Vollmers J."/>
            <person name="Rivas-Marin E."/>
            <person name="Kohn T."/>
            <person name="Peeters S.H."/>
            <person name="Heuer A."/>
            <person name="Rast P."/>
            <person name="Oberbeckmann S."/>
            <person name="Bunk B."/>
            <person name="Jeske O."/>
            <person name="Meyerdierks A."/>
            <person name="Storesund J.E."/>
            <person name="Kallscheuer N."/>
            <person name="Luecker S."/>
            <person name="Lage O.M."/>
            <person name="Pohl T."/>
            <person name="Merkel B.J."/>
            <person name="Hornburger P."/>
            <person name="Mueller R.-W."/>
            <person name="Bruemmer F."/>
            <person name="Labrenz M."/>
            <person name="Spormann A.M."/>
            <person name="Op den Camp H."/>
            <person name="Overmann J."/>
            <person name="Amann R."/>
            <person name="Jetten M.S.M."/>
            <person name="Mascher T."/>
            <person name="Medema M.H."/>
            <person name="Devos D.P."/>
            <person name="Kaster A.-K."/>
            <person name="Ovreas L."/>
            <person name="Rohde M."/>
            <person name="Galperin M.Y."/>
            <person name="Jogler C."/>
        </authorList>
    </citation>
    <scope>NUCLEOTIDE SEQUENCE [LARGE SCALE GENOMIC DNA]</scope>
    <source>
        <strain evidence="5 6">ETA_A8</strain>
    </source>
</reference>
<protein>
    <submittedName>
        <fullName evidence="5">Ribosomal N-acetyltransferase YdaF</fullName>
        <ecNumber evidence="5">2.3.1.-</ecNumber>
    </submittedName>
</protein>
<dbReference type="Proteomes" id="UP000315017">
    <property type="component" value="Chromosome"/>
</dbReference>
<evidence type="ECO:0000259" key="4">
    <source>
        <dbReference type="PROSITE" id="PS51186"/>
    </source>
</evidence>
<evidence type="ECO:0000256" key="3">
    <source>
        <dbReference type="ARBA" id="ARBA00038502"/>
    </source>
</evidence>
<dbReference type="Gene3D" id="3.40.630.30">
    <property type="match status" value="1"/>
</dbReference>
<dbReference type="InterPro" id="IPR000182">
    <property type="entry name" value="GNAT_dom"/>
</dbReference>
<keyword evidence="6" id="KW-1185">Reference proteome</keyword>
<evidence type="ECO:0000313" key="5">
    <source>
        <dbReference type="EMBL" id="QDU27330.1"/>
    </source>
</evidence>
<dbReference type="InterPro" id="IPR051531">
    <property type="entry name" value="N-acetyltransferase"/>
</dbReference>